<dbReference type="EMBL" id="BNJQ01000039">
    <property type="protein sequence ID" value="GHP12186.1"/>
    <property type="molecule type" value="Genomic_DNA"/>
</dbReference>
<feature type="compositionally biased region" description="Pro residues" evidence="1">
    <location>
        <begin position="354"/>
        <end position="364"/>
    </location>
</feature>
<sequence>MTRHVTVWLKSVKVWAAQGGSSRGGRLSAAAGGVASALDELASACMRTRAESRPTVRAARQEVERAFLAASAMTSEGRKRATEEMYTFDIFRLAPAWTAGMSNIKVRCNLATEIRYAGSEGAEGSIFEDELQTNFDVEKRECSNWEFDVLTRRAYERILEDCVNINVTIGDNGIVIADNLIPQQCEAVPNEDGEGTTFGPAYPCRTVTLCNSTLRHTLLGAGLFEYSNNPKLLDFVNDEDRIIYNAVRDYYTGQMNGMDFAAKHKAMNDGGGPLELVAEIPHWVDEVSLEIELPSTPNADDWPDIYQPTVEFRIVDGDLKFINATDAKKHNNDVEDGYVDSIRQPGTRCGVNAQPPPKKTLLPPPSRVCELSVLKAEAYSKDSPVQSPTAVPLAPAFQPYADTYTVAMPSYVWQARPEDEYFGNKRLGKRFVADRVSVSAALPDQDNSTDGMLMLDLMPVFGYKCNSAAANQDLIKLSEHLVDAQTNDEQALHDEAVNAVVGKDVTGEDPLTQEKVQEMNRQQEEISRKAKERAENVDAMMKDENPKERDRLYVKPDSRFGSSVAYSHLFCERDPAVSDEKMEMYMLRWCTRVGLVLRLSLVESKAVRETP</sequence>
<name>A0A830HXI2_9CHLO</name>
<keyword evidence="3" id="KW-1185">Reference proteome</keyword>
<reference evidence="2" key="1">
    <citation type="submission" date="2020-10" db="EMBL/GenBank/DDBJ databases">
        <title>Unveiling of a novel bifunctional photoreceptor, Dualchrome1, isolated from a cosmopolitan green alga.</title>
        <authorList>
            <person name="Suzuki S."/>
            <person name="Kawachi M."/>
        </authorList>
    </citation>
    <scope>NUCLEOTIDE SEQUENCE</scope>
    <source>
        <strain evidence="2">NIES 2893</strain>
    </source>
</reference>
<evidence type="ECO:0000313" key="3">
    <source>
        <dbReference type="Proteomes" id="UP000660262"/>
    </source>
</evidence>
<organism evidence="2 3">
    <name type="scientific">Pycnococcus provasolii</name>
    <dbReference type="NCBI Taxonomy" id="41880"/>
    <lineage>
        <taxon>Eukaryota</taxon>
        <taxon>Viridiplantae</taxon>
        <taxon>Chlorophyta</taxon>
        <taxon>Pseudoscourfieldiophyceae</taxon>
        <taxon>Pseudoscourfieldiales</taxon>
        <taxon>Pycnococcaceae</taxon>
        <taxon>Pycnococcus</taxon>
    </lineage>
</organism>
<feature type="region of interest" description="Disordered" evidence="1">
    <location>
        <begin position="345"/>
        <end position="364"/>
    </location>
</feature>
<accession>A0A830HXI2</accession>
<proteinExistence type="predicted"/>
<gene>
    <name evidence="2" type="ORF">PPROV_001091400</name>
</gene>
<comment type="caution">
    <text evidence="2">The sequence shown here is derived from an EMBL/GenBank/DDBJ whole genome shotgun (WGS) entry which is preliminary data.</text>
</comment>
<evidence type="ECO:0000256" key="1">
    <source>
        <dbReference type="SAM" id="MobiDB-lite"/>
    </source>
</evidence>
<protein>
    <submittedName>
        <fullName evidence="2">Uncharacterized protein</fullName>
    </submittedName>
</protein>
<dbReference type="AlphaFoldDB" id="A0A830HXI2"/>
<dbReference type="Proteomes" id="UP000660262">
    <property type="component" value="Unassembled WGS sequence"/>
</dbReference>
<evidence type="ECO:0000313" key="2">
    <source>
        <dbReference type="EMBL" id="GHP12186.1"/>
    </source>
</evidence>